<sequence length="97" mass="11411">MGYRLTVAAEEDIIAIATNGFALFGESKARQYHQHLLRMFELISLNPRMARERDEITPPVRVHPFQAHLIIYRIEENNDILVIRVRHAHEDWIADSY</sequence>
<dbReference type="InterPro" id="IPR007712">
    <property type="entry name" value="RelE/ParE_toxin"/>
</dbReference>
<dbReference type="EMBL" id="JAUKWQ010000009">
    <property type="protein sequence ID" value="MDO1584652.1"/>
    <property type="molecule type" value="Genomic_DNA"/>
</dbReference>
<accession>A0ABT8T1V8</accession>
<comment type="caution">
    <text evidence="3">The sequence shown here is derived from an EMBL/GenBank/DDBJ whole genome shotgun (WGS) entry which is preliminary data.</text>
</comment>
<evidence type="ECO:0000313" key="4">
    <source>
        <dbReference type="Proteomes" id="UP001169006"/>
    </source>
</evidence>
<evidence type="ECO:0000313" key="3">
    <source>
        <dbReference type="EMBL" id="MDO1584652.1"/>
    </source>
</evidence>
<organism evidence="3 4">
    <name type="scientific">Rhizobium oryzicola</name>
    <dbReference type="NCBI Taxonomy" id="1232668"/>
    <lineage>
        <taxon>Bacteria</taxon>
        <taxon>Pseudomonadati</taxon>
        <taxon>Pseudomonadota</taxon>
        <taxon>Alphaproteobacteria</taxon>
        <taxon>Hyphomicrobiales</taxon>
        <taxon>Rhizobiaceae</taxon>
        <taxon>Rhizobium/Agrobacterium group</taxon>
        <taxon>Rhizobium</taxon>
    </lineage>
</organism>
<keyword evidence="1" id="KW-1277">Toxin-antitoxin system</keyword>
<evidence type="ECO:0000256" key="2">
    <source>
        <dbReference type="PIRNR" id="PIRNR029218"/>
    </source>
</evidence>
<dbReference type="Pfam" id="PF05016">
    <property type="entry name" value="ParE_toxin"/>
    <property type="match status" value="1"/>
</dbReference>
<dbReference type="Gene3D" id="3.30.2310.20">
    <property type="entry name" value="RelE-like"/>
    <property type="match status" value="1"/>
</dbReference>
<reference evidence="3" key="2">
    <citation type="submission" date="2023-07" db="EMBL/GenBank/DDBJ databases">
        <authorList>
            <person name="Sun H."/>
        </authorList>
    </citation>
    <scope>NUCLEOTIDE SEQUENCE</scope>
    <source>
        <strain evidence="3">05753</strain>
    </source>
</reference>
<keyword evidence="4" id="KW-1185">Reference proteome</keyword>
<reference evidence="3" key="1">
    <citation type="journal article" date="2015" name="Int. J. Syst. Evol. Microbiol.">
        <title>Rhizobium oryzicola sp. nov., potential plant-growth-promoting endophytic bacteria isolated from rice roots.</title>
        <authorList>
            <person name="Zhang X.X."/>
            <person name="Gao J.S."/>
            <person name="Cao Y.H."/>
            <person name="Sheirdil R.A."/>
            <person name="Wang X.C."/>
            <person name="Zhang L."/>
        </authorList>
    </citation>
    <scope>NUCLEOTIDE SEQUENCE</scope>
    <source>
        <strain evidence="3">05753</strain>
    </source>
</reference>
<evidence type="ECO:0000256" key="1">
    <source>
        <dbReference type="ARBA" id="ARBA00022649"/>
    </source>
</evidence>
<dbReference type="InterPro" id="IPR028344">
    <property type="entry name" value="ParE1/4"/>
</dbReference>
<dbReference type="InterPro" id="IPR035093">
    <property type="entry name" value="RelE/ParE_toxin_dom_sf"/>
</dbReference>
<protein>
    <recommendedName>
        <fullName evidence="2">Toxin</fullName>
    </recommendedName>
</protein>
<name>A0ABT8T1V8_9HYPH</name>
<proteinExistence type="inferred from homology"/>
<dbReference type="PIRSF" id="PIRSF029218">
    <property type="entry name" value="ParE"/>
    <property type="match status" value="1"/>
</dbReference>
<comment type="similarity">
    <text evidence="2">Belongs to the RelE toxin family.</text>
</comment>
<dbReference type="Proteomes" id="UP001169006">
    <property type="component" value="Unassembled WGS sequence"/>
</dbReference>
<dbReference type="RefSeq" id="WP_302078897.1">
    <property type="nucleotide sequence ID" value="NZ_JAUKWQ010000009.1"/>
</dbReference>
<gene>
    <name evidence="3" type="ORF">Q2T52_21405</name>
</gene>